<dbReference type="InterPro" id="IPR017972">
    <property type="entry name" value="Cyt_P450_CS"/>
</dbReference>
<organism evidence="4 5">
    <name type="scientific">Deinococcus xinjiangensis</name>
    <dbReference type="NCBI Taxonomy" id="457454"/>
    <lineage>
        <taxon>Bacteria</taxon>
        <taxon>Thermotogati</taxon>
        <taxon>Deinococcota</taxon>
        <taxon>Deinococci</taxon>
        <taxon>Deinococcales</taxon>
        <taxon>Deinococcaceae</taxon>
        <taxon>Deinococcus</taxon>
    </lineage>
</organism>
<dbReference type="Proteomes" id="UP001458946">
    <property type="component" value="Unassembled WGS sequence"/>
</dbReference>
<evidence type="ECO:0000256" key="2">
    <source>
        <dbReference type="ARBA" id="ARBA00010617"/>
    </source>
</evidence>
<evidence type="ECO:0000313" key="4">
    <source>
        <dbReference type="EMBL" id="GAA5501900.1"/>
    </source>
</evidence>
<keyword evidence="3" id="KW-0349">Heme</keyword>
<gene>
    <name evidence="4" type="ORF">Dxin01_01639</name>
</gene>
<keyword evidence="3" id="KW-0560">Oxidoreductase</keyword>
<comment type="similarity">
    <text evidence="2 3">Belongs to the cytochrome P450 family.</text>
</comment>
<dbReference type="InterPro" id="IPR036396">
    <property type="entry name" value="Cyt_P450_sf"/>
</dbReference>
<dbReference type="Gene3D" id="1.10.630.10">
    <property type="entry name" value="Cytochrome P450"/>
    <property type="match status" value="1"/>
</dbReference>
<name>A0ABP9V9E2_9DEIO</name>
<dbReference type="PRINTS" id="PR00385">
    <property type="entry name" value="P450"/>
</dbReference>
<sequence length="377" mass="41440">MKSLPQPHSAALLGHLPRWGAEPLKLLEEGAELGRQAGTGLFRLHLGAQAVVGFSPAWNRLLLGDLDTFRSAGSFSRLVPHLAGGIILTDAPQHAPRRRELNPVFGKAAVESLTQRMKAACPEFVSGRVPEADALAWADQAALKMLNAAYFSGEFDEDLLRQFLAPLRRDFPAPLLPRPLVRRRVEAELARLARGRRSDLLGWLSGQAGGLTEARISLAAAHDTSTHALAYSLWFAARFPQWHAPEQHPALLKEVLRLYPPAWMGSRRVARDTEWQGLHLPTGTLALYSPYLSGRDPALWAEPNEFRPQRWKAAPPAWAYLPFGGGERTCLGLHLAQSLILTALGGLPPLQVRWGRPEPHPSLTLGPRGPLLLGVRH</sequence>
<dbReference type="EMBL" id="BAABRN010000015">
    <property type="protein sequence ID" value="GAA5501900.1"/>
    <property type="molecule type" value="Genomic_DNA"/>
</dbReference>
<dbReference type="InterPro" id="IPR002397">
    <property type="entry name" value="Cyt_P450_B"/>
</dbReference>
<dbReference type="PANTHER" id="PTHR24305">
    <property type="entry name" value="CYTOCHROME P450"/>
    <property type="match status" value="1"/>
</dbReference>
<comment type="caution">
    <text evidence="4">The sequence shown here is derived from an EMBL/GenBank/DDBJ whole genome shotgun (WGS) entry which is preliminary data.</text>
</comment>
<dbReference type="PANTHER" id="PTHR24305:SF166">
    <property type="entry name" value="CYTOCHROME P450 12A4, MITOCHONDRIAL-RELATED"/>
    <property type="match status" value="1"/>
</dbReference>
<evidence type="ECO:0000256" key="3">
    <source>
        <dbReference type="RuleBase" id="RU000461"/>
    </source>
</evidence>
<dbReference type="InterPro" id="IPR050121">
    <property type="entry name" value="Cytochrome_P450_monoxygenase"/>
</dbReference>
<dbReference type="Pfam" id="PF00067">
    <property type="entry name" value="p450"/>
    <property type="match status" value="1"/>
</dbReference>
<accession>A0ABP9V9E2</accession>
<proteinExistence type="inferred from homology"/>
<protein>
    <recommendedName>
        <fullName evidence="6">Cytochrome P450</fullName>
    </recommendedName>
</protein>
<keyword evidence="3" id="KW-0479">Metal-binding</keyword>
<dbReference type="SUPFAM" id="SSF48264">
    <property type="entry name" value="Cytochrome P450"/>
    <property type="match status" value="1"/>
</dbReference>
<keyword evidence="5" id="KW-1185">Reference proteome</keyword>
<dbReference type="InterPro" id="IPR001128">
    <property type="entry name" value="Cyt_P450"/>
</dbReference>
<reference evidence="4 5" key="1">
    <citation type="submission" date="2024-02" db="EMBL/GenBank/DDBJ databases">
        <title>Deinococcus xinjiangensis NBRC 107630.</title>
        <authorList>
            <person name="Ichikawa N."/>
            <person name="Katano-Makiyama Y."/>
            <person name="Hidaka K."/>
        </authorList>
    </citation>
    <scope>NUCLEOTIDE SEQUENCE [LARGE SCALE GENOMIC DNA]</scope>
    <source>
        <strain evidence="4 5">NBRC 107630</strain>
    </source>
</reference>
<evidence type="ECO:0008006" key="6">
    <source>
        <dbReference type="Google" id="ProtNLM"/>
    </source>
</evidence>
<evidence type="ECO:0000256" key="1">
    <source>
        <dbReference type="ARBA" id="ARBA00001971"/>
    </source>
</evidence>
<dbReference type="PROSITE" id="PS00086">
    <property type="entry name" value="CYTOCHROME_P450"/>
    <property type="match status" value="1"/>
</dbReference>
<evidence type="ECO:0000313" key="5">
    <source>
        <dbReference type="Proteomes" id="UP001458946"/>
    </source>
</evidence>
<comment type="cofactor">
    <cofactor evidence="1">
        <name>heme</name>
        <dbReference type="ChEBI" id="CHEBI:30413"/>
    </cofactor>
</comment>
<keyword evidence="3" id="KW-0503">Monooxygenase</keyword>
<dbReference type="PRINTS" id="PR00359">
    <property type="entry name" value="BP450"/>
</dbReference>
<dbReference type="RefSeq" id="WP_353541872.1">
    <property type="nucleotide sequence ID" value="NZ_BAABRN010000015.1"/>
</dbReference>
<keyword evidence="3" id="KW-0408">Iron</keyword>